<feature type="domain" description="RagB/SusD" evidence="6">
    <location>
        <begin position="348"/>
        <end position="651"/>
    </location>
</feature>
<dbReference type="InterPro" id="IPR011990">
    <property type="entry name" value="TPR-like_helical_dom_sf"/>
</dbReference>
<feature type="domain" description="SusD-like N-terminal" evidence="7">
    <location>
        <begin position="86"/>
        <end position="231"/>
    </location>
</feature>
<dbReference type="GO" id="GO:0009279">
    <property type="term" value="C:cell outer membrane"/>
    <property type="evidence" value="ECO:0007669"/>
    <property type="project" value="UniProtKB-SubCell"/>
</dbReference>
<gene>
    <name evidence="8" type="ORF">EZS26_003460</name>
</gene>
<protein>
    <submittedName>
        <fullName evidence="8">RagB/SusD family nutrient uptake outer membrane protein</fullName>
    </submittedName>
</protein>
<dbReference type="AlphaFoldDB" id="A0A5M8NU17"/>
<evidence type="ECO:0000259" key="7">
    <source>
        <dbReference type="Pfam" id="PF14322"/>
    </source>
</evidence>
<evidence type="ECO:0000256" key="4">
    <source>
        <dbReference type="ARBA" id="ARBA00023136"/>
    </source>
</evidence>
<dbReference type="Pfam" id="PF07980">
    <property type="entry name" value="SusD_RagB"/>
    <property type="match status" value="1"/>
</dbReference>
<dbReference type="InterPro" id="IPR033985">
    <property type="entry name" value="SusD-like_N"/>
</dbReference>
<name>A0A5M8NU17_9BACT</name>
<comment type="caution">
    <text evidence="8">The sequence shown here is derived from an EMBL/GenBank/DDBJ whole genome shotgun (WGS) entry which is preliminary data.</text>
</comment>
<dbReference type="Gene3D" id="1.25.40.390">
    <property type="match status" value="1"/>
</dbReference>
<proteinExistence type="inferred from homology"/>
<organism evidence="8 9">
    <name type="scientific">Candidatus Ordinivivax streblomastigis</name>
    <dbReference type="NCBI Taxonomy" id="2540710"/>
    <lineage>
        <taxon>Bacteria</taxon>
        <taxon>Pseudomonadati</taxon>
        <taxon>Bacteroidota</taxon>
        <taxon>Bacteroidia</taxon>
        <taxon>Bacteroidales</taxon>
        <taxon>Candidatus Ordinivivax</taxon>
    </lineage>
</organism>
<evidence type="ECO:0000313" key="9">
    <source>
        <dbReference type="Proteomes" id="UP000324575"/>
    </source>
</evidence>
<keyword evidence="3" id="KW-0732">Signal</keyword>
<comment type="similarity">
    <text evidence="2">Belongs to the SusD family.</text>
</comment>
<evidence type="ECO:0000259" key="6">
    <source>
        <dbReference type="Pfam" id="PF07980"/>
    </source>
</evidence>
<reference evidence="8 9" key="1">
    <citation type="submission" date="2019-03" db="EMBL/GenBank/DDBJ databases">
        <title>Single cell metagenomics reveals metabolic interactions within the superorganism composed of flagellate Streblomastix strix and complex community of Bacteroidetes bacteria on its surface.</title>
        <authorList>
            <person name="Treitli S.C."/>
            <person name="Kolisko M."/>
            <person name="Husnik F."/>
            <person name="Keeling P."/>
            <person name="Hampl V."/>
        </authorList>
    </citation>
    <scope>NUCLEOTIDE SEQUENCE [LARGE SCALE GENOMIC DNA]</scope>
    <source>
        <strain evidence="8">St1</strain>
    </source>
</reference>
<dbReference type="Proteomes" id="UP000324575">
    <property type="component" value="Unassembled WGS sequence"/>
</dbReference>
<comment type="subcellular location">
    <subcellularLocation>
        <location evidence="1">Cell outer membrane</location>
    </subcellularLocation>
</comment>
<dbReference type="SUPFAM" id="SSF48452">
    <property type="entry name" value="TPR-like"/>
    <property type="match status" value="1"/>
</dbReference>
<sequence>MKLKKINTILSIAATVVMFFGFNSCNYLESEEYLHEVDALNDIWKTRQDLRRAWATCYGYIPNYAALDGAWPFSGAGDEGHAGLDTYTSLQWAQGKYNADNVPGTFNYWPHLYKAIRSCNLFLENSHLAEDRLLAEGEVESYNADVRFLKAYYYSILLELFGPFVIVDHTVDYSSTDLPTTRSTYDECVEYIVTQLDEVVQQLPIQEKILVSDNGRPSKGAAMALKARVLLWSASKLVNGNKDYAGFINPSGEPYINQTYIENKWRLAAQAYKDIIDLNQYTLLALPADDETVPLGDFLGNDVPWPDGPAGIDPYKSYKALFSGGVNYWNSEAIWQVLPKSNYIIYGWPRGHKGTTDTNTTGRVSAIQKIVDAFFMNNGKTIEEENNLLYSDWGAAIAGDGYYIKGRQTEGSHIQTNFLNGGGVQAPPTRCLNREPRFYATIGFTGRGYLQDDLAKPYYYADYRAQTADGYIPTDRPSVRTGYPIIKWINDKDIVQGGNFDKQNPVFRLAEVYLSYAEALNEYDPTNPDIVKYLNLVRFRAGLPGYELADQEVNRNRIKHERQIEFAFEMGKRHFDMRRWKDAEIVQHDTWGNSLGLGGMIYGCNFMETDSRFYDRSVVDGYTFKRRDYFLPLPYGEVANHWGTMTQNPGW</sequence>
<evidence type="ECO:0000256" key="2">
    <source>
        <dbReference type="ARBA" id="ARBA00006275"/>
    </source>
</evidence>
<dbReference type="Pfam" id="PF14322">
    <property type="entry name" value="SusD-like_3"/>
    <property type="match status" value="1"/>
</dbReference>
<evidence type="ECO:0000256" key="5">
    <source>
        <dbReference type="ARBA" id="ARBA00023237"/>
    </source>
</evidence>
<keyword evidence="4" id="KW-0472">Membrane</keyword>
<evidence type="ECO:0000256" key="3">
    <source>
        <dbReference type="ARBA" id="ARBA00022729"/>
    </source>
</evidence>
<accession>A0A5M8NU17</accession>
<dbReference type="InterPro" id="IPR012944">
    <property type="entry name" value="SusD_RagB_dom"/>
</dbReference>
<dbReference type="EMBL" id="SNRX01000087">
    <property type="protein sequence ID" value="KAA6300396.1"/>
    <property type="molecule type" value="Genomic_DNA"/>
</dbReference>
<evidence type="ECO:0000313" key="8">
    <source>
        <dbReference type="EMBL" id="KAA6300396.1"/>
    </source>
</evidence>
<keyword evidence="5" id="KW-0998">Cell outer membrane</keyword>
<evidence type="ECO:0000256" key="1">
    <source>
        <dbReference type="ARBA" id="ARBA00004442"/>
    </source>
</evidence>